<evidence type="ECO:0000313" key="2">
    <source>
        <dbReference type="EMBL" id="CAB4185265.1"/>
    </source>
</evidence>
<dbReference type="EMBL" id="LR797435">
    <property type="protein sequence ID" value="CAB4215941.1"/>
    <property type="molecule type" value="Genomic_DNA"/>
</dbReference>
<accession>A0A6J5Q083</accession>
<dbReference type="EMBL" id="LR798422">
    <property type="protein sequence ID" value="CAB5230676.1"/>
    <property type="molecule type" value="Genomic_DNA"/>
</dbReference>
<gene>
    <name evidence="2" type="ORF">UFOVP1123_42</name>
    <name evidence="3" type="ORF">UFOVP1239_108</name>
    <name evidence="4" type="ORF">UFOVP1484_46</name>
    <name evidence="5" type="ORF">UFOVP1577_52</name>
    <name evidence="1" type="ORF">UFOVP961_114</name>
</gene>
<dbReference type="EMBL" id="LR797194">
    <property type="protein sequence ID" value="CAB4193575.1"/>
    <property type="molecule type" value="Genomic_DNA"/>
</dbReference>
<evidence type="ECO:0000313" key="4">
    <source>
        <dbReference type="EMBL" id="CAB4215941.1"/>
    </source>
</evidence>
<name>A0A6J5Q083_9CAUD</name>
<sequence>MSKNLPTATPAEVLEISPESLEIANCYLQNQDVQAVAEMLEIPAHMVTVTLARKDVKAYIDQVFFDVGFNNRFKMRAAMDALIKKKFQELEEADIGSNKDISELLALSHKMSMDQLDRQIELEKVRSSQVRSQVNVQINEGIGDGSKYGKLIQQLVQIDANNIEK</sequence>
<reference evidence="1" key="1">
    <citation type="submission" date="2020-05" db="EMBL/GenBank/DDBJ databases">
        <authorList>
            <person name="Chiriac C."/>
            <person name="Salcher M."/>
            <person name="Ghai R."/>
            <person name="Kavagutti S V."/>
        </authorList>
    </citation>
    <scope>NUCLEOTIDE SEQUENCE</scope>
</reference>
<dbReference type="EMBL" id="LR796912">
    <property type="protein sequence ID" value="CAB4175061.1"/>
    <property type="molecule type" value="Genomic_DNA"/>
</dbReference>
<proteinExistence type="predicted"/>
<protein>
    <submittedName>
        <fullName evidence="1">Uncharacterized protein</fullName>
    </submittedName>
</protein>
<dbReference type="EMBL" id="LR797079">
    <property type="protein sequence ID" value="CAB4185265.1"/>
    <property type="molecule type" value="Genomic_DNA"/>
</dbReference>
<evidence type="ECO:0000313" key="3">
    <source>
        <dbReference type="EMBL" id="CAB4193575.1"/>
    </source>
</evidence>
<evidence type="ECO:0000313" key="5">
    <source>
        <dbReference type="EMBL" id="CAB5230676.1"/>
    </source>
</evidence>
<evidence type="ECO:0000313" key="1">
    <source>
        <dbReference type="EMBL" id="CAB4175061.1"/>
    </source>
</evidence>
<organism evidence="1">
    <name type="scientific">uncultured Caudovirales phage</name>
    <dbReference type="NCBI Taxonomy" id="2100421"/>
    <lineage>
        <taxon>Viruses</taxon>
        <taxon>Duplodnaviria</taxon>
        <taxon>Heunggongvirae</taxon>
        <taxon>Uroviricota</taxon>
        <taxon>Caudoviricetes</taxon>
        <taxon>Peduoviridae</taxon>
        <taxon>Maltschvirus</taxon>
        <taxon>Maltschvirus maltsch</taxon>
    </lineage>
</organism>